<accession>A0ABQ4WTK5</accession>
<protein>
    <submittedName>
        <fullName evidence="1">Uncharacterized protein</fullName>
    </submittedName>
</protein>
<keyword evidence="2" id="KW-1185">Reference proteome</keyword>
<reference evidence="1" key="1">
    <citation type="journal article" date="2022" name="Int. J. Mol. Sci.">
        <title>Draft Genome of Tanacetum Coccineum: Genomic Comparison of Closely Related Tanacetum-Family Plants.</title>
        <authorList>
            <person name="Yamashiro T."/>
            <person name="Shiraishi A."/>
            <person name="Nakayama K."/>
            <person name="Satake H."/>
        </authorList>
    </citation>
    <scope>NUCLEOTIDE SEQUENCE</scope>
</reference>
<dbReference type="Proteomes" id="UP001151760">
    <property type="component" value="Unassembled WGS sequence"/>
</dbReference>
<sequence length="72" mass="8290">MIPATTPLLGFSGEISWPLGANITNGDSRRWRALNKRPDELHGRQIPVTIQWYHRSPRHGYAISSLMDTVYW</sequence>
<gene>
    <name evidence="1" type="ORF">Tco_0629550</name>
</gene>
<reference evidence="1" key="2">
    <citation type="submission" date="2022-01" db="EMBL/GenBank/DDBJ databases">
        <authorList>
            <person name="Yamashiro T."/>
            <person name="Shiraishi A."/>
            <person name="Satake H."/>
            <person name="Nakayama K."/>
        </authorList>
    </citation>
    <scope>NUCLEOTIDE SEQUENCE</scope>
</reference>
<evidence type="ECO:0000313" key="1">
    <source>
        <dbReference type="EMBL" id="GJS56188.1"/>
    </source>
</evidence>
<organism evidence="1 2">
    <name type="scientific">Tanacetum coccineum</name>
    <dbReference type="NCBI Taxonomy" id="301880"/>
    <lineage>
        <taxon>Eukaryota</taxon>
        <taxon>Viridiplantae</taxon>
        <taxon>Streptophyta</taxon>
        <taxon>Embryophyta</taxon>
        <taxon>Tracheophyta</taxon>
        <taxon>Spermatophyta</taxon>
        <taxon>Magnoliopsida</taxon>
        <taxon>eudicotyledons</taxon>
        <taxon>Gunneridae</taxon>
        <taxon>Pentapetalae</taxon>
        <taxon>asterids</taxon>
        <taxon>campanulids</taxon>
        <taxon>Asterales</taxon>
        <taxon>Asteraceae</taxon>
        <taxon>Asteroideae</taxon>
        <taxon>Anthemideae</taxon>
        <taxon>Anthemidinae</taxon>
        <taxon>Tanacetum</taxon>
    </lineage>
</organism>
<proteinExistence type="predicted"/>
<comment type="caution">
    <text evidence="1">The sequence shown here is derived from an EMBL/GenBank/DDBJ whole genome shotgun (WGS) entry which is preliminary data.</text>
</comment>
<dbReference type="EMBL" id="BQNB010008919">
    <property type="protein sequence ID" value="GJS56188.1"/>
    <property type="molecule type" value="Genomic_DNA"/>
</dbReference>
<name>A0ABQ4WTK5_9ASTR</name>
<evidence type="ECO:0000313" key="2">
    <source>
        <dbReference type="Proteomes" id="UP001151760"/>
    </source>
</evidence>